<dbReference type="Pfam" id="PF07683">
    <property type="entry name" value="CobW_C"/>
    <property type="match status" value="1"/>
</dbReference>
<keyword evidence="8" id="KW-1185">Reference proteome</keyword>
<evidence type="ECO:0000256" key="5">
    <source>
        <dbReference type="ARBA" id="ARBA00049117"/>
    </source>
</evidence>
<dbReference type="InterPro" id="IPR036627">
    <property type="entry name" value="CobW-likC_sf"/>
</dbReference>
<sequence length="393" mass="44757">MPEGFESLPVALITGYLGAGKTTLLNHILEDPKGHKVAVIVNDIGEVNIDAGLIEKGGTVQQVDDSLVPLSNGCICCTLKNDLIDQLVNLAKMDRFDYIIIEASGICEPIPIAQTITMMEETAATRGIPEVCHLDNLISVVDANRLAYEFDCGLDFVENKDQYEEEEDIRSLLIQQMEFANIIVLNKVELVNEEQKAQIKAMILALNPGAKIIEASYGKVDVNEMLDTHNFNFEDAYYNEGWVKAMQDEDDDDEHEHHHHDEGELLEYGIETFVYTSRKPFMMDALERYTQEWPDSIIRAKGYLWYNVDPNYLYVFEQAGNQVSTGRDSMWIAACEPEIQQREFERDPSLKDIWDEKYGDRENKIVFIGKDMDKQAIIDAMNACLTDEFDEQQ</sequence>
<dbReference type="Pfam" id="PF02492">
    <property type="entry name" value="cobW"/>
    <property type="match status" value="1"/>
</dbReference>
<gene>
    <name evidence="7" type="ORF">EDX97_08410</name>
</gene>
<keyword evidence="1" id="KW-0547">Nucleotide-binding</keyword>
<dbReference type="AlphaFoldDB" id="A0A3N0HYP0"/>
<feature type="domain" description="CobW C-terminal" evidence="6">
    <location>
        <begin position="270"/>
        <end position="385"/>
    </location>
</feature>
<dbReference type="Gene3D" id="3.30.1220.10">
    <property type="entry name" value="CobW-like, C-terminal domain"/>
    <property type="match status" value="1"/>
</dbReference>
<dbReference type="SUPFAM" id="SSF52540">
    <property type="entry name" value="P-loop containing nucleoside triphosphate hydrolases"/>
    <property type="match status" value="1"/>
</dbReference>
<evidence type="ECO:0000313" key="8">
    <source>
        <dbReference type="Proteomes" id="UP000276568"/>
    </source>
</evidence>
<dbReference type="InterPro" id="IPR011629">
    <property type="entry name" value="CobW-like_C"/>
</dbReference>
<reference evidence="7 8" key="1">
    <citation type="submission" date="2018-11" db="EMBL/GenBank/DDBJ databases">
        <title>Clostridium sp. nov., a member of the family Erysipelotrichaceae isolated from pig faeces.</title>
        <authorList>
            <person name="Chang Y.-H."/>
        </authorList>
    </citation>
    <scope>NUCLEOTIDE SEQUENCE [LARGE SCALE GENOMIC DNA]</scope>
    <source>
        <strain evidence="7 8">YH-panp20</strain>
    </source>
</reference>
<dbReference type="PANTHER" id="PTHR43603:SF1">
    <property type="entry name" value="ZINC-REGULATED GTPASE METALLOPROTEIN ACTIVATOR 1"/>
    <property type="match status" value="1"/>
</dbReference>
<evidence type="ECO:0000259" key="6">
    <source>
        <dbReference type="SMART" id="SM00833"/>
    </source>
</evidence>
<dbReference type="Proteomes" id="UP000276568">
    <property type="component" value="Unassembled WGS sequence"/>
</dbReference>
<dbReference type="OrthoDB" id="9808822at2"/>
<evidence type="ECO:0000256" key="2">
    <source>
        <dbReference type="ARBA" id="ARBA00022801"/>
    </source>
</evidence>
<dbReference type="Gene3D" id="3.40.50.300">
    <property type="entry name" value="P-loop containing nucleotide triphosphate hydrolases"/>
    <property type="match status" value="1"/>
</dbReference>
<evidence type="ECO:0000256" key="4">
    <source>
        <dbReference type="ARBA" id="ARBA00034320"/>
    </source>
</evidence>
<dbReference type="InterPro" id="IPR051927">
    <property type="entry name" value="Zn_Chap_cDPG_Synth"/>
</dbReference>
<comment type="catalytic activity">
    <reaction evidence="5">
        <text>GTP + H2O = GDP + phosphate + H(+)</text>
        <dbReference type="Rhea" id="RHEA:19669"/>
        <dbReference type="ChEBI" id="CHEBI:15377"/>
        <dbReference type="ChEBI" id="CHEBI:15378"/>
        <dbReference type="ChEBI" id="CHEBI:37565"/>
        <dbReference type="ChEBI" id="CHEBI:43474"/>
        <dbReference type="ChEBI" id="CHEBI:58189"/>
    </reaction>
    <physiologicalReaction direction="left-to-right" evidence="5">
        <dbReference type="Rhea" id="RHEA:19670"/>
    </physiologicalReaction>
</comment>
<name>A0A3N0HYP0_9FIRM</name>
<dbReference type="InterPro" id="IPR003495">
    <property type="entry name" value="CobW/HypB/UreG_nucleotide-bd"/>
</dbReference>
<keyword evidence="2" id="KW-0378">Hydrolase</keyword>
<dbReference type="GO" id="GO:0000166">
    <property type="term" value="F:nucleotide binding"/>
    <property type="evidence" value="ECO:0007669"/>
    <property type="project" value="UniProtKB-KW"/>
</dbReference>
<comment type="similarity">
    <text evidence="4">Belongs to the SIMIBI class G3E GTPase family. ZNG1 subfamily.</text>
</comment>
<proteinExistence type="inferred from homology"/>
<comment type="caution">
    <text evidence="7">The sequence shown here is derived from an EMBL/GenBank/DDBJ whole genome shotgun (WGS) entry which is preliminary data.</text>
</comment>
<dbReference type="SMART" id="SM00833">
    <property type="entry name" value="CobW_C"/>
    <property type="match status" value="1"/>
</dbReference>
<evidence type="ECO:0000256" key="3">
    <source>
        <dbReference type="ARBA" id="ARBA00023186"/>
    </source>
</evidence>
<dbReference type="InterPro" id="IPR027417">
    <property type="entry name" value="P-loop_NTPase"/>
</dbReference>
<dbReference type="EMBL" id="RJQC01000003">
    <property type="protein sequence ID" value="RNM29883.1"/>
    <property type="molecule type" value="Genomic_DNA"/>
</dbReference>
<protein>
    <submittedName>
        <fullName evidence="7">GTP-binding protein</fullName>
    </submittedName>
</protein>
<dbReference type="PANTHER" id="PTHR43603">
    <property type="entry name" value="COBW DOMAIN-CONTAINING PROTEIN DDB_G0274527"/>
    <property type="match status" value="1"/>
</dbReference>
<evidence type="ECO:0000256" key="1">
    <source>
        <dbReference type="ARBA" id="ARBA00022741"/>
    </source>
</evidence>
<dbReference type="GO" id="GO:0016787">
    <property type="term" value="F:hydrolase activity"/>
    <property type="evidence" value="ECO:0007669"/>
    <property type="project" value="UniProtKB-KW"/>
</dbReference>
<keyword evidence="3" id="KW-0143">Chaperone</keyword>
<dbReference type="CDD" id="cd03112">
    <property type="entry name" value="CobW-like"/>
    <property type="match status" value="1"/>
</dbReference>
<evidence type="ECO:0000313" key="7">
    <source>
        <dbReference type="EMBL" id="RNM29883.1"/>
    </source>
</evidence>
<organism evidence="7 8">
    <name type="scientific">Absicoccus porci</name>
    <dbReference type="NCBI Taxonomy" id="2486576"/>
    <lineage>
        <taxon>Bacteria</taxon>
        <taxon>Bacillati</taxon>
        <taxon>Bacillota</taxon>
        <taxon>Erysipelotrichia</taxon>
        <taxon>Erysipelotrichales</taxon>
        <taxon>Erysipelotrichaceae</taxon>
        <taxon>Absicoccus</taxon>
    </lineage>
</organism>
<accession>A0A3N0HYP0</accession>